<sequence>MRDHPCAASGDVTPLRVLDLPTAINHFPPRYLIHDDYGLNYEGPDTPSQIPAIPRDAIVHGAQELGREPIEKTCDFANCSIESPTTAPPHSLGALQT</sequence>
<accession>A0A8H6HKW0</accession>
<dbReference type="Proteomes" id="UP000521943">
    <property type="component" value="Unassembled WGS sequence"/>
</dbReference>
<protein>
    <submittedName>
        <fullName evidence="1">Uncharacterized protein</fullName>
    </submittedName>
</protein>
<evidence type="ECO:0000313" key="2">
    <source>
        <dbReference type="Proteomes" id="UP000521943"/>
    </source>
</evidence>
<keyword evidence="2" id="KW-1185">Reference proteome</keyword>
<organism evidence="1 2">
    <name type="scientific">Ephemerocybe angulata</name>
    <dbReference type="NCBI Taxonomy" id="980116"/>
    <lineage>
        <taxon>Eukaryota</taxon>
        <taxon>Fungi</taxon>
        <taxon>Dikarya</taxon>
        <taxon>Basidiomycota</taxon>
        <taxon>Agaricomycotina</taxon>
        <taxon>Agaricomycetes</taxon>
        <taxon>Agaricomycetidae</taxon>
        <taxon>Agaricales</taxon>
        <taxon>Agaricineae</taxon>
        <taxon>Psathyrellaceae</taxon>
        <taxon>Ephemerocybe</taxon>
    </lineage>
</organism>
<dbReference type="EMBL" id="JACGCI010000073">
    <property type="protein sequence ID" value="KAF6748237.1"/>
    <property type="molecule type" value="Genomic_DNA"/>
</dbReference>
<gene>
    <name evidence="1" type="ORF">DFP72DRAFT_1074504</name>
</gene>
<proteinExistence type="predicted"/>
<comment type="caution">
    <text evidence="1">The sequence shown here is derived from an EMBL/GenBank/DDBJ whole genome shotgun (WGS) entry which is preliminary data.</text>
</comment>
<name>A0A8H6HKW0_9AGAR</name>
<dbReference type="AlphaFoldDB" id="A0A8H6HKW0"/>
<reference evidence="1 2" key="1">
    <citation type="submission" date="2020-07" db="EMBL/GenBank/DDBJ databases">
        <title>Comparative genomics of pyrophilous fungi reveals a link between fire events and developmental genes.</title>
        <authorList>
            <consortium name="DOE Joint Genome Institute"/>
            <person name="Steindorff A.S."/>
            <person name="Carver A."/>
            <person name="Calhoun S."/>
            <person name="Stillman K."/>
            <person name="Liu H."/>
            <person name="Lipzen A."/>
            <person name="Pangilinan J."/>
            <person name="Labutti K."/>
            <person name="Bruns T.D."/>
            <person name="Grigoriev I.V."/>
        </authorList>
    </citation>
    <scope>NUCLEOTIDE SEQUENCE [LARGE SCALE GENOMIC DNA]</scope>
    <source>
        <strain evidence="1 2">CBS 144469</strain>
    </source>
</reference>
<evidence type="ECO:0000313" key="1">
    <source>
        <dbReference type="EMBL" id="KAF6748237.1"/>
    </source>
</evidence>